<sequence length="192" mass="21719">MDMSALGIVKQHRVIPITDRNITRDFLSGRISVIGVECNTRGVYGSPLQKTLAGLYPAMLPHVTQPCREKLGTTDMWHVKSRNSARRQFVANMYLSRGFGLGRNNFNRGTEPVNRFKREFLETAFDSLIENCRRNNVPPDRAIGLQRVYGGLGGVSWAEVVEVLDALCEKHQISVYVYLPKNYDTAFVRGKK</sequence>
<dbReference type="EMBL" id="MW366843">
    <property type="protein sequence ID" value="QQO90153.1"/>
    <property type="molecule type" value="Genomic_DNA"/>
</dbReference>
<dbReference type="InterPro" id="IPR043472">
    <property type="entry name" value="Macro_dom-like"/>
</dbReference>
<proteinExistence type="predicted"/>
<name>A0A7T8IVR6_9CAUD</name>
<accession>A0A7T8IVR6</accession>
<evidence type="ECO:0000313" key="1">
    <source>
        <dbReference type="EMBL" id="QQO90153.1"/>
    </source>
</evidence>
<organism evidence="1 2">
    <name type="scientific">Erwinia phage pEa_SNUABM_5</name>
    <dbReference type="NCBI Taxonomy" id="2797313"/>
    <lineage>
        <taxon>Viruses</taxon>
        <taxon>Duplodnaviria</taxon>
        <taxon>Heunggongvirae</taxon>
        <taxon>Uroviricota</taxon>
        <taxon>Caudoviricetes</taxon>
        <taxon>Rivsvirus</taxon>
        <taxon>Rivsvirus SNUABM5</taxon>
    </lineage>
</organism>
<dbReference type="Proteomes" id="UP000596123">
    <property type="component" value="Segment"/>
</dbReference>
<evidence type="ECO:0000313" key="2">
    <source>
        <dbReference type="Proteomes" id="UP000596123"/>
    </source>
</evidence>
<gene>
    <name evidence="1" type="ORF">pEaSNUABM5_00011</name>
</gene>
<reference evidence="1 2" key="1">
    <citation type="submission" date="2020-12" db="EMBL/GenBank/DDBJ databases">
        <title>Complete genome sequence of Erwinia phage pEa_SNUABM_5.</title>
        <authorList>
            <person name="Kim S.G."/>
            <person name="Lee S.B."/>
            <person name="Kwon J."/>
            <person name="Park S.C."/>
        </authorList>
    </citation>
    <scope>NUCLEOTIDE SEQUENCE [LARGE SCALE GENOMIC DNA]</scope>
</reference>
<protein>
    <submittedName>
        <fullName evidence="1">Putative Appr-1-p processing protein</fullName>
    </submittedName>
</protein>
<dbReference type="Gene3D" id="3.40.220.10">
    <property type="entry name" value="Leucine Aminopeptidase, subunit E, domain 1"/>
    <property type="match status" value="1"/>
</dbReference>
<keyword evidence="2" id="KW-1185">Reference proteome</keyword>
<dbReference type="SUPFAM" id="SSF52949">
    <property type="entry name" value="Macro domain-like"/>
    <property type="match status" value="1"/>
</dbReference>